<dbReference type="AlphaFoldDB" id="A0AAE3NMB0"/>
<comment type="caution">
    <text evidence="1">The sequence shown here is derived from an EMBL/GenBank/DDBJ whole genome shotgun (WGS) entry which is preliminary data.</text>
</comment>
<proteinExistence type="predicted"/>
<gene>
    <name evidence="1" type="ORF">LBW55_25125</name>
</gene>
<dbReference type="EMBL" id="JAIVEX010000020">
    <property type="protein sequence ID" value="MDB0524903.1"/>
    <property type="molecule type" value="Genomic_DNA"/>
</dbReference>
<protein>
    <submittedName>
        <fullName evidence="1">Uncharacterized protein</fullName>
    </submittedName>
</protein>
<evidence type="ECO:0000313" key="1">
    <source>
        <dbReference type="EMBL" id="MDB0524903.1"/>
    </source>
</evidence>
<accession>A0AAE3NMB0</accession>
<evidence type="ECO:0000313" key="2">
    <source>
        <dbReference type="Proteomes" id="UP001143674"/>
    </source>
</evidence>
<name>A0AAE3NMB0_RALSL</name>
<reference evidence="1" key="1">
    <citation type="submission" date="2021-09" db="EMBL/GenBank/DDBJ databases">
        <title>Genomic analysis of Ralstonia spp.</title>
        <authorList>
            <person name="Aburjaile F."/>
            <person name="Ariute J.C."/>
            <person name="Pais A.K.L."/>
            <person name="Albuquerque G.M.R."/>
            <person name="Silva A.M.F."/>
            <person name="Brenig B."/>
            <person name="Azevedo V."/>
            <person name="Matiuzzi M."/>
            <person name="Ramos R."/>
            <person name="Goes-Neto A."/>
            <person name="Soares S."/>
            <person name="Iseppon A.M.B."/>
            <person name="Souza E."/>
            <person name="Gama M."/>
        </authorList>
    </citation>
    <scope>NUCLEOTIDE SEQUENCE</scope>
    <source>
        <strain evidence="1">B4</strain>
    </source>
</reference>
<dbReference type="RefSeq" id="WP_231654910.1">
    <property type="nucleotide sequence ID" value="NZ_JABZEH010000001.1"/>
</dbReference>
<sequence>MQIIKKIIMISTLIAAKNVYAIDASKRPVAHPASTTSEATCPASDFKAFIQEFSDDQNIQQKSTKYPLEKLKLDIKTKEEPKIVMLKLNRNQIHFPIIPSNQERAKQRLEIRFDNTSTSIASVTLTKPDTDYQVSYQSRKNNCWMLERIEDRSL</sequence>
<dbReference type="Proteomes" id="UP001143674">
    <property type="component" value="Unassembled WGS sequence"/>
</dbReference>
<organism evidence="1 2">
    <name type="scientific">Ralstonia solanacearum</name>
    <name type="common">Pseudomonas solanacearum</name>
    <dbReference type="NCBI Taxonomy" id="305"/>
    <lineage>
        <taxon>Bacteria</taxon>
        <taxon>Pseudomonadati</taxon>
        <taxon>Pseudomonadota</taxon>
        <taxon>Betaproteobacteria</taxon>
        <taxon>Burkholderiales</taxon>
        <taxon>Burkholderiaceae</taxon>
        <taxon>Ralstonia</taxon>
        <taxon>Ralstonia solanacearum species complex</taxon>
    </lineage>
</organism>